<dbReference type="SUPFAM" id="SSF81383">
    <property type="entry name" value="F-box domain"/>
    <property type="match status" value="1"/>
</dbReference>
<sequence length="378" mass="42191">MSSNPAATQQDLCLPIRDLPFELFEEILSHLDVSAIKILSLASSTLHTACFPHLFRSLSLNGDLRPAPKFLSVFQGRKPIPCLRKIELKWLKENISAALLLWCTKAHTTKINGSPAGNTAILPALIALNDLELANLSFSSVADYFALLSNLPSTLKQLKVRLNTFCDSQSTWIGSRRIELSRLETDSAPDLAPFLRADCPVSLPLLRTASLRHPKNHDLGEFIRKTSLLLDLSIETEHRPVTLPLRRLKSLSIIDRTNILGVLADFFTTPSNSDSISSPLESLNLTFSCNNWLIPQQIFRHFAVALSQQPRFRHLKTLHLTMMRPLSTVNISEMFDSWVRRFELDLEAAGRSPRISITSQIVAPLGHCLGYGFGSGMF</sequence>
<dbReference type="AlphaFoldDB" id="A0A284S770"/>
<dbReference type="InterPro" id="IPR001810">
    <property type="entry name" value="F-box_dom"/>
</dbReference>
<gene>
    <name evidence="2" type="ORF">ARMOST_20385</name>
</gene>
<evidence type="ECO:0000313" key="3">
    <source>
        <dbReference type="Proteomes" id="UP000219338"/>
    </source>
</evidence>
<proteinExistence type="predicted"/>
<name>A0A284S770_ARMOS</name>
<dbReference type="PROSITE" id="PS50181">
    <property type="entry name" value="FBOX"/>
    <property type="match status" value="1"/>
</dbReference>
<dbReference type="EMBL" id="FUEG01000038">
    <property type="protein sequence ID" value="SJL16855.1"/>
    <property type="molecule type" value="Genomic_DNA"/>
</dbReference>
<feature type="domain" description="F-box" evidence="1">
    <location>
        <begin position="13"/>
        <end position="58"/>
    </location>
</feature>
<dbReference type="InterPro" id="IPR036047">
    <property type="entry name" value="F-box-like_dom_sf"/>
</dbReference>
<keyword evidence="3" id="KW-1185">Reference proteome</keyword>
<evidence type="ECO:0000259" key="1">
    <source>
        <dbReference type="PROSITE" id="PS50181"/>
    </source>
</evidence>
<dbReference type="OrthoDB" id="3886018at2759"/>
<reference evidence="3" key="1">
    <citation type="journal article" date="2017" name="Nat. Ecol. Evol.">
        <title>Genome expansion and lineage-specific genetic innovations in the forest pathogenic fungi Armillaria.</title>
        <authorList>
            <person name="Sipos G."/>
            <person name="Prasanna A.N."/>
            <person name="Walter M.C."/>
            <person name="O'Connor E."/>
            <person name="Balint B."/>
            <person name="Krizsan K."/>
            <person name="Kiss B."/>
            <person name="Hess J."/>
            <person name="Varga T."/>
            <person name="Slot J."/>
            <person name="Riley R."/>
            <person name="Boka B."/>
            <person name="Rigling D."/>
            <person name="Barry K."/>
            <person name="Lee J."/>
            <person name="Mihaltcheva S."/>
            <person name="LaButti K."/>
            <person name="Lipzen A."/>
            <person name="Waldron R."/>
            <person name="Moloney N.M."/>
            <person name="Sperisen C."/>
            <person name="Kredics L."/>
            <person name="Vagvoelgyi C."/>
            <person name="Patrignani A."/>
            <person name="Fitzpatrick D."/>
            <person name="Nagy I."/>
            <person name="Doyle S."/>
            <person name="Anderson J.B."/>
            <person name="Grigoriev I.V."/>
            <person name="Gueldener U."/>
            <person name="Muensterkoetter M."/>
            <person name="Nagy L.G."/>
        </authorList>
    </citation>
    <scope>NUCLEOTIDE SEQUENCE [LARGE SCALE GENOMIC DNA]</scope>
    <source>
        <strain evidence="3">C18/9</strain>
    </source>
</reference>
<organism evidence="2 3">
    <name type="scientific">Armillaria ostoyae</name>
    <name type="common">Armillaria root rot fungus</name>
    <dbReference type="NCBI Taxonomy" id="47428"/>
    <lineage>
        <taxon>Eukaryota</taxon>
        <taxon>Fungi</taxon>
        <taxon>Dikarya</taxon>
        <taxon>Basidiomycota</taxon>
        <taxon>Agaricomycotina</taxon>
        <taxon>Agaricomycetes</taxon>
        <taxon>Agaricomycetidae</taxon>
        <taxon>Agaricales</taxon>
        <taxon>Marasmiineae</taxon>
        <taxon>Physalacriaceae</taxon>
        <taxon>Armillaria</taxon>
    </lineage>
</organism>
<dbReference type="Proteomes" id="UP000219338">
    <property type="component" value="Unassembled WGS sequence"/>
</dbReference>
<evidence type="ECO:0000313" key="2">
    <source>
        <dbReference type="EMBL" id="SJL16855.1"/>
    </source>
</evidence>
<accession>A0A284S770</accession>
<protein>
    <recommendedName>
        <fullName evidence="1">F-box domain-containing protein</fullName>
    </recommendedName>
</protein>